<dbReference type="OrthoDB" id="434783at2759"/>
<dbReference type="EMBL" id="KN832986">
    <property type="protein sequence ID" value="KIM85033.1"/>
    <property type="molecule type" value="Genomic_DNA"/>
</dbReference>
<evidence type="ECO:0000313" key="1">
    <source>
        <dbReference type="EMBL" id="KIM85033.1"/>
    </source>
</evidence>
<keyword evidence="2" id="KW-1185">Reference proteome</keyword>
<reference evidence="2" key="2">
    <citation type="submission" date="2015-01" db="EMBL/GenBank/DDBJ databases">
        <title>Evolutionary Origins and Diversification of the Mycorrhizal Mutualists.</title>
        <authorList>
            <consortium name="DOE Joint Genome Institute"/>
            <consortium name="Mycorrhizal Genomics Consortium"/>
            <person name="Kohler A."/>
            <person name="Kuo A."/>
            <person name="Nagy L.G."/>
            <person name="Floudas D."/>
            <person name="Copeland A."/>
            <person name="Barry K.W."/>
            <person name="Cichocki N."/>
            <person name="Veneault-Fourrey C."/>
            <person name="LaButti K."/>
            <person name="Lindquist E.A."/>
            <person name="Lipzen A."/>
            <person name="Lundell T."/>
            <person name="Morin E."/>
            <person name="Murat C."/>
            <person name="Riley R."/>
            <person name="Ohm R."/>
            <person name="Sun H."/>
            <person name="Tunlid A."/>
            <person name="Henrissat B."/>
            <person name="Grigoriev I.V."/>
            <person name="Hibbett D.S."/>
            <person name="Martin F."/>
        </authorList>
    </citation>
    <scope>NUCLEOTIDE SEQUENCE [LARGE SCALE GENOMIC DNA]</scope>
    <source>
        <strain evidence="2">F 1598</strain>
    </source>
</reference>
<dbReference type="Proteomes" id="UP000054166">
    <property type="component" value="Unassembled WGS sequence"/>
</dbReference>
<reference evidence="1 2" key="1">
    <citation type="submission" date="2014-04" db="EMBL/GenBank/DDBJ databases">
        <authorList>
            <consortium name="DOE Joint Genome Institute"/>
            <person name="Kuo A."/>
            <person name="Tarkka M."/>
            <person name="Buscot F."/>
            <person name="Kohler A."/>
            <person name="Nagy L.G."/>
            <person name="Floudas D."/>
            <person name="Copeland A."/>
            <person name="Barry K.W."/>
            <person name="Cichocki N."/>
            <person name="Veneault-Fourrey C."/>
            <person name="LaButti K."/>
            <person name="Lindquist E.A."/>
            <person name="Lipzen A."/>
            <person name="Lundell T."/>
            <person name="Morin E."/>
            <person name="Murat C."/>
            <person name="Sun H."/>
            <person name="Tunlid A."/>
            <person name="Henrissat B."/>
            <person name="Grigoriev I.V."/>
            <person name="Hibbett D.S."/>
            <person name="Martin F."/>
            <person name="Nordberg H.P."/>
            <person name="Cantor M.N."/>
            <person name="Hua S.X."/>
        </authorList>
    </citation>
    <scope>NUCLEOTIDE SEQUENCE [LARGE SCALE GENOMIC DNA]</scope>
    <source>
        <strain evidence="1 2">F 1598</strain>
    </source>
</reference>
<proteinExistence type="predicted"/>
<sequence length="624" mass="70693">MSTELPAFEDLAPQVLGRIAFYAGTSSFLGPPTDLFALLSTSRKLYNVLSFTKNKQLWADIFKFKFDTDAAARRLSPRWSTSECQAEEGRKRFAAMRRIRHEYNAVAEQHHLSDLWTAYLMLLESDGRNESQLIEWSDIRRFLYYAIIYRARTPQGSSSLWFVDTEGTALTVWLLWMTANAETTRAEDPQLRAEIRALLHPFVVAGFRYPSIQTPDSHFDLPLCPLQEGIAAHTSGPPPKITTLLHYNHQLTIAAPSLTSAALLAASVRIEAIQDISPLPAVSRNLPPTREIANARGLTGKTLEDVREFQYKVRTRFLERCTLDEDGNESGSSSEIVDSERHDEDWYRLVCCYDPWNDQAVLRGKVWSPGTLSGSWDGRVMIPHTQVYWTMLLNPHIPASTIGVSQDRISFEFQEHHCLYPDEPLTPGTDETECGDDILNAWLPQNIVVRHLEGAIEIQDPVTGRNIRYETFLPNRPLSYSKAACDKLRNSCIPVGDVEEHVGRPSDEGAMPAEHVTPIHDDDAWEDTVEHTSSGVKDILVTGKTSQRQGEAWGHFTILGRVRTWDGLCVFVRTPTNPQESHFGRWIFKGYVHDNRLVGRWRETSTSVENIGWEGGFVMCKHQD</sequence>
<organism evidence="1 2">
    <name type="scientific">Piloderma croceum (strain F 1598)</name>
    <dbReference type="NCBI Taxonomy" id="765440"/>
    <lineage>
        <taxon>Eukaryota</taxon>
        <taxon>Fungi</taxon>
        <taxon>Dikarya</taxon>
        <taxon>Basidiomycota</taxon>
        <taxon>Agaricomycotina</taxon>
        <taxon>Agaricomycetes</taxon>
        <taxon>Agaricomycetidae</taxon>
        <taxon>Atheliales</taxon>
        <taxon>Atheliaceae</taxon>
        <taxon>Piloderma</taxon>
    </lineage>
</organism>
<accession>A0A0C3BFG0</accession>
<protein>
    <recommendedName>
        <fullName evidence="3">F-box domain-containing protein</fullName>
    </recommendedName>
</protein>
<gene>
    <name evidence="1" type="ORF">PILCRDRAFT_817871</name>
</gene>
<dbReference type="HOGENOM" id="CLU_011151_1_0_1"/>
<name>A0A0C3BFG0_PILCF</name>
<evidence type="ECO:0000313" key="2">
    <source>
        <dbReference type="Proteomes" id="UP000054166"/>
    </source>
</evidence>
<dbReference type="AlphaFoldDB" id="A0A0C3BFG0"/>
<evidence type="ECO:0008006" key="3">
    <source>
        <dbReference type="Google" id="ProtNLM"/>
    </source>
</evidence>
<dbReference type="InParanoid" id="A0A0C3BFG0"/>